<reference evidence="3" key="8">
    <citation type="journal article" date="2005" name="Science">
        <title>Antisense Transcription in the Mammalian Transcriptome.</title>
        <authorList>
            <consortium name="RIKEN Genome Exploration Research Group and Genome Science Group (Genome Network Project Core Group) and the FANTOM Consortium"/>
        </authorList>
    </citation>
    <scope>NUCLEOTIDE SEQUENCE</scope>
    <source>
        <strain evidence="3">C57BL/6J</strain>
        <tissue evidence="3">Medulla oblongata</tissue>
    </source>
</reference>
<feature type="transmembrane region" description="Helical" evidence="1">
    <location>
        <begin position="60"/>
        <end position="77"/>
    </location>
</feature>
<evidence type="ECO:0000256" key="2">
    <source>
        <dbReference type="SAM" id="SignalP"/>
    </source>
</evidence>
<feature type="signal peptide" evidence="2">
    <location>
        <begin position="1"/>
        <end position="20"/>
    </location>
</feature>
<keyword evidence="2" id="KW-0732">Signal</keyword>
<reference evidence="3" key="3">
    <citation type="journal article" date="2000" name="Genome Res.">
        <title>RIKEN integrated sequence analysis (RISA) system--384-format sequencing pipeline with 384 multicapillary sequencer.</title>
        <authorList>
            <person name="Shibata K."/>
            <person name="Itoh M."/>
            <person name="Aizawa K."/>
            <person name="Nagaoka S."/>
            <person name="Sasaki N."/>
            <person name="Carninci P."/>
            <person name="Konno H."/>
            <person name="Akiyama J."/>
            <person name="Nishi K."/>
            <person name="Kitsunai T."/>
            <person name="Tashiro H."/>
            <person name="Itoh M."/>
            <person name="Sumi N."/>
            <person name="Ishii Y."/>
            <person name="Nakamura S."/>
            <person name="Hazama M."/>
            <person name="Nishine T."/>
            <person name="Harada A."/>
            <person name="Yamamoto R."/>
            <person name="Matsumoto H."/>
            <person name="Sakaguchi S."/>
            <person name="Ikegami T."/>
            <person name="Kashiwagi K."/>
            <person name="Fujiwake S."/>
            <person name="Inoue K."/>
            <person name="Togawa Y."/>
            <person name="Izawa M."/>
            <person name="Ohara E."/>
            <person name="Watahiki M."/>
            <person name="Yoneda Y."/>
            <person name="Ishikawa T."/>
            <person name="Ozawa K."/>
            <person name="Tanaka T."/>
            <person name="Matsuura S."/>
            <person name="Kawai J."/>
            <person name="Okazaki Y."/>
            <person name="Muramatsu M."/>
            <person name="Inoue Y."/>
            <person name="Kira A."/>
            <person name="Hayashizaki Y."/>
        </authorList>
    </citation>
    <scope>NUCLEOTIDE SEQUENCE</scope>
    <source>
        <strain evidence="3">C57BL/6J</strain>
        <tissue evidence="3">Medulla oblongata</tissue>
    </source>
</reference>
<name>Q3UYI3_MOUSE</name>
<dbReference type="MGI" id="MGI:105371">
    <property type="gene designation" value="Spock1"/>
</dbReference>
<reference evidence="3" key="1">
    <citation type="journal article" date="1999" name="Methods Enzymol.">
        <title>High-efficiency full-length cDNA cloning.</title>
        <authorList>
            <person name="Carninci P."/>
            <person name="Hayashizaki Y."/>
        </authorList>
    </citation>
    <scope>NUCLEOTIDE SEQUENCE</scope>
    <source>
        <strain evidence="3">C57BL/6J</strain>
        <tissue evidence="3">Medulla oblongata</tissue>
    </source>
</reference>
<keyword evidence="1" id="KW-1133">Transmembrane helix</keyword>
<keyword evidence="1" id="KW-0472">Membrane</keyword>
<dbReference type="AGR" id="MGI:105371"/>
<gene>
    <name evidence="4" type="primary">Spock1</name>
</gene>
<feature type="chain" id="PRO_5004230439" evidence="2">
    <location>
        <begin position="21"/>
        <end position="92"/>
    </location>
</feature>
<accession>Q3UYI3</accession>
<dbReference type="EMBL" id="AK134658">
    <property type="protein sequence ID" value="BAE22229.1"/>
    <property type="molecule type" value="mRNA"/>
</dbReference>
<keyword evidence="1" id="KW-0812">Transmembrane</keyword>
<evidence type="ECO:0000313" key="4">
    <source>
        <dbReference type="MGI" id="MGI:105371"/>
    </source>
</evidence>
<reference evidence="3" key="7">
    <citation type="journal article" date="2005" name="Science">
        <title>The Transcriptional Landscape of the Mammalian Genome.</title>
        <authorList>
            <consortium name="The FANTOM Consortium"/>
            <consortium name="Riken Genome Exploration Research Group and Genome Science Group (Genome Network Project Core Group)"/>
        </authorList>
    </citation>
    <scope>NUCLEOTIDE SEQUENCE</scope>
    <source>
        <strain evidence="3">C57BL/6J</strain>
        <tissue evidence="3">Medulla oblongata</tissue>
    </source>
</reference>
<sequence>MRMASHGFLSVLPFMPTTLCIQEMMICLSRSTLCLSQNPIDIDFGLVFILTTLYSNIQEPFLQWVFFFFFFWSFYTFSRSVMMFVPVQHVAL</sequence>
<reference evidence="3" key="5">
    <citation type="journal article" date="2002" name="Nature">
        <title>Analysis of the mouse transcriptome based on functional annotation of 60,770 full-length cDNAs.</title>
        <authorList>
            <consortium name="The FANTOM Consortium and the RIKEN Genome Exploration Research Group Phase I and II Team"/>
        </authorList>
    </citation>
    <scope>NUCLEOTIDE SEQUENCE</scope>
    <source>
        <strain evidence="3">C57BL/6J</strain>
        <tissue evidence="3">Medulla oblongata</tissue>
    </source>
</reference>
<reference evidence="3" key="2">
    <citation type="journal article" date="2000" name="Genome Res.">
        <title>Normalization and subtraction of cap-trapper-selected cDNAs to prepare full-length cDNA libraries for rapid discovery of new genes.</title>
        <authorList>
            <person name="Carninci P."/>
            <person name="Shibata Y."/>
            <person name="Hayatsu N."/>
            <person name="Sugahara Y."/>
            <person name="Shibata K."/>
            <person name="Itoh M."/>
            <person name="Konno H."/>
            <person name="Okazaki Y."/>
            <person name="Muramatsu M."/>
            <person name="Hayashizaki Y."/>
        </authorList>
    </citation>
    <scope>NUCLEOTIDE SEQUENCE</scope>
    <source>
        <strain evidence="3">C57BL/6J</strain>
        <tissue evidence="3">Medulla oblongata</tissue>
    </source>
</reference>
<evidence type="ECO:0000313" key="3">
    <source>
        <dbReference type="EMBL" id="BAE22229.1"/>
    </source>
</evidence>
<protein>
    <submittedName>
        <fullName evidence="3">Uncharacterized protein</fullName>
    </submittedName>
</protein>
<reference evidence="3" key="6">
    <citation type="submission" date="2004-03" db="EMBL/GenBank/DDBJ databases">
        <authorList>
            <person name="Arakawa T."/>
            <person name="Carninci P."/>
            <person name="Fukuda S."/>
            <person name="Hashizume W."/>
            <person name="Hayashida K."/>
            <person name="Hori F."/>
            <person name="Iida J."/>
            <person name="Imamura K."/>
            <person name="Imotani K."/>
            <person name="Itoh M."/>
            <person name="Kanagawa S."/>
            <person name="Kawai J."/>
            <person name="Kojima M."/>
            <person name="Konno H."/>
            <person name="Murata M."/>
            <person name="Nakamura M."/>
            <person name="Ninomiya N."/>
            <person name="Nishiyori H."/>
            <person name="Nomura K."/>
            <person name="Ohno M."/>
            <person name="Sakazume N."/>
            <person name="Sano H."/>
            <person name="Sasaki D."/>
            <person name="Shibata K."/>
            <person name="Shiraki T."/>
            <person name="Tagami M."/>
            <person name="Tagami Y."/>
            <person name="Waki K."/>
            <person name="Watahiki A."/>
            <person name="Muramatsu M."/>
            <person name="Hayashizaki Y."/>
        </authorList>
    </citation>
    <scope>NUCLEOTIDE SEQUENCE</scope>
    <source>
        <strain evidence="3">C57BL/6J</strain>
        <tissue evidence="3">Medulla oblongata</tissue>
    </source>
</reference>
<organism evidence="3">
    <name type="scientific">Mus musculus</name>
    <name type="common">Mouse</name>
    <dbReference type="NCBI Taxonomy" id="10090"/>
    <lineage>
        <taxon>Eukaryota</taxon>
        <taxon>Metazoa</taxon>
        <taxon>Chordata</taxon>
        <taxon>Craniata</taxon>
        <taxon>Vertebrata</taxon>
        <taxon>Euteleostomi</taxon>
        <taxon>Mammalia</taxon>
        <taxon>Eutheria</taxon>
        <taxon>Euarchontoglires</taxon>
        <taxon>Glires</taxon>
        <taxon>Rodentia</taxon>
        <taxon>Myomorpha</taxon>
        <taxon>Muroidea</taxon>
        <taxon>Muridae</taxon>
        <taxon>Murinae</taxon>
        <taxon>Mus</taxon>
        <taxon>Mus</taxon>
    </lineage>
</organism>
<dbReference type="AlphaFoldDB" id="Q3UYI3"/>
<proteinExistence type="evidence at transcript level"/>
<reference evidence="3" key="4">
    <citation type="journal article" date="2001" name="Nature">
        <title>Functional annotation of a full-length mouse cDNA collection.</title>
        <authorList>
            <consortium name="The RIKEN Genome Exploration Research Group Phase II Team and the FANTOM Consortium"/>
        </authorList>
    </citation>
    <scope>NUCLEOTIDE SEQUENCE</scope>
    <source>
        <strain evidence="3">C57BL/6J</strain>
        <tissue evidence="3">Medulla oblongata</tissue>
    </source>
</reference>
<evidence type="ECO:0000256" key="1">
    <source>
        <dbReference type="SAM" id="Phobius"/>
    </source>
</evidence>